<accession>A0A8X6QIV8</accession>
<organism evidence="1 2">
    <name type="scientific">Nephila pilipes</name>
    <name type="common">Giant wood spider</name>
    <name type="synonym">Nephila maculata</name>
    <dbReference type="NCBI Taxonomy" id="299642"/>
    <lineage>
        <taxon>Eukaryota</taxon>
        <taxon>Metazoa</taxon>
        <taxon>Ecdysozoa</taxon>
        <taxon>Arthropoda</taxon>
        <taxon>Chelicerata</taxon>
        <taxon>Arachnida</taxon>
        <taxon>Araneae</taxon>
        <taxon>Araneomorphae</taxon>
        <taxon>Entelegynae</taxon>
        <taxon>Araneoidea</taxon>
        <taxon>Nephilidae</taxon>
        <taxon>Nephila</taxon>
    </lineage>
</organism>
<reference evidence="1" key="1">
    <citation type="submission" date="2020-08" db="EMBL/GenBank/DDBJ databases">
        <title>Multicomponent nature underlies the extraordinary mechanical properties of spider dragline silk.</title>
        <authorList>
            <person name="Kono N."/>
            <person name="Nakamura H."/>
            <person name="Mori M."/>
            <person name="Yoshida Y."/>
            <person name="Ohtoshi R."/>
            <person name="Malay A.D."/>
            <person name="Moran D.A.P."/>
            <person name="Tomita M."/>
            <person name="Numata K."/>
            <person name="Arakawa K."/>
        </authorList>
    </citation>
    <scope>NUCLEOTIDE SEQUENCE</scope>
</reference>
<dbReference type="OrthoDB" id="6434541at2759"/>
<dbReference type="AlphaFoldDB" id="A0A8X6QIV8"/>
<keyword evidence="2" id="KW-1185">Reference proteome</keyword>
<evidence type="ECO:0000313" key="2">
    <source>
        <dbReference type="Proteomes" id="UP000887013"/>
    </source>
</evidence>
<dbReference type="EMBL" id="BMAW01127511">
    <property type="protein sequence ID" value="GFU21389.1"/>
    <property type="molecule type" value="Genomic_DNA"/>
</dbReference>
<protein>
    <submittedName>
        <fullName evidence="1">Uncharacterized protein</fullName>
    </submittedName>
</protein>
<comment type="caution">
    <text evidence="1">The sequence shown here is derived from an EMBL/GenBank/DDBJ whole genome shotgun (WGS) entry which is preliminary data.</text>
</comment>
<proteinExistence type="predicted"/>
<gene>
    <name evidence="1" type="ORF">NPIL_157451</name>
</gene>
<sequence>MALLSEKFWILQCRRTIKQVLKRCRNCRIEAFKAEDLPIPLPEKQIRDAATFEICDCPNLTAPQYARWDDVTPPPREWDDPELRHLCLSERLLVYI</sequence>
<dbReference type="Proteomes" id="UP000887013">
    <property type="component" value="Unassembled WGS sequence"/>
</dbReference>
<name>A0A8X6QIV8_NEPPI</name>
<evidence type="ECO:0000313" key="1">
    <source>
        <dbReference type="EMBL" id="GFU21389.1"/>
    </source>
</evidence>